<dbReference type="Gene3D" id="2.170.130.10">
    <property type="entry name" value="TonB-dependent receptor, plug domain"/>
    <property type="match status" value="1"/>
</dbReference>
<sequence>MKWCAFYQPLRSAFHLKPQKAWLLAFFAFFTAIGTLHGQSLKLSGETISVPELFKKIKQQTGIVTTFDLADVKGLPALKLPPGTYPVPAVLDKALKPYGFTYSIMSKTIFVAKVSPKAPVSNKNGHNDTSTVSTMQGIVTDTLGKPMEGVSVRLKGSSQGISTDKDGRYMLQNTSTQNPVLIFSFVGHRTEEVTGIAGMVPDVIMHIQEMQIKEQEIVVSTGYQKLPKERATGSFVQVNNTLINRRVSTDIISRLENIVPGLLFNHNTYKSSTGSDLNIRGHSTLFANDQPLIILDNFPYNGDLSSINPNDVENITILKDAAASSIWGAKSGNGVIVITTKKGIKNSKPAVELNSNITIGSKPDVFYDKNFLNSNDFINVETELFKRGFYNNDLTSLSMPVVSPVVNILDKEKHGSISNAEAETQINALRNVDVRNEIEKYFYQQSVNQQYALNVKGGGNAIDYFLSLGLDKNKANLTGNNTTRNTINSKINIDLTPKLRASVGFLWVQTDTKQNNTLSASQPNTKNLYPYAQFSSPNGNHLSIVKEFNTAYTDTVGNGKLLDWNYRPLDELNYAYNRQSSTDNLLNLGLQYTPSKDLSLEMKYQYGKSISVQNDYSSEQTYAVRTLINKFTQISATGDVNYPVPKGGILYLTNNQLVSQNARAQVNYHKFWGEHELTAIAGAELNQSITQSNANTTYGYDIGTGAFTSVNFVDYFSINPNSGARIPNYQNFNKLTDRFISYFSNAAYTFKNRYTFSASGRIDKSNLFGVNTNNKSVPLYSVGGSWNISNEAFYNINWLPFAKLRMTYGYNGNVDKSVTAVTTIRQTNGSYISGMPYAVIANPGNPDLRWEKIRTINWGADFSTSNNRFSGSIEYYRKNGIDLFGNMPLPGYSGWPTFKGNYATTKGSGWDVVLGAQNIQKNSFSWHTQLIFSKAQDIVTRYDVKGDVGNYLLFSNGNNGLIYPLAGKPLFAIYAYKSAGLTHDTGDPQGYLNGKLSTDYSAILNATTIDSMVYMGPSRPTIFGSLRNTFSFKQFSVSFNIAYKLNYYFRRNSIFYSQLFTSWNGHEDFTKRWQKPGDEAFTGVPSLQYPPANSARETFYLNSQALVNKGDHVRLQDITLSYDIDKSSWKASPFNHLQLYCYVNNIGILWRANNHGLDPDLNGSGLPLPRSFAAGLRINF</sequence>
<evidence type="ECO:0000256" key="2">
    <source>
        <dbReference type="ARBA" id="ARBA00022448"/>
    </source>
</evidence>
<protein>
    <submittedName>
        <fullName evidence="9">TonB-linked outer membrane protein, SusC/RagA family</fullName>
    </submittedName>
</protein>
<dbReference type="InterPro" id="IPR037066">
    <property type="entry name" value="Plug_dom_sf"/>
</dbReference>
<gene>
    <name evidence="9" type="ORF">PMI13_01122</name>
</gene>
<dbReference type="InterPro" id="IPR012910">
    <property type="entry name" value="Plug_dom"/>
</dbReference>
<dbReference type="PROSITE" id="PS52016">
    <property type="entry name" value="TONB_DEPENDENT_REC_3"/>
    <property type="match status" value="1"/>
</dbReference>
<dbReference type="SUPFAM" id="SSF56935">
    <property type="entry name" value="Porins"/>
    <property type="match status" value="1"/>
</dbReference>
<keyword evidence="4 7" id="KW-0812">Transmembrane</keyword>
<evidence type="ECO:0000259" key="8">
    <source>
        <dbReference type="Pfam" id="PF07715"/>
    </source>
</evidence>
<proteinExistence type="inferred from homology"/>
<dbReference type="Pfam" id="PF07715">
    <property type="entry name" value="Plug"/>
    <property type="match status" value="1"/>
</dbReference>
<dbReference type="InterPro" id="IPR008969">
    <property type="entry name" value="CarboxyPept-like_regulatory"/>
</dbReference>
<dbReference type="Gene3D" id="2.60.40.1120">
    <property type="entry name" value="Carboxypeptidase-like, regulatory domain"/>
    <property type="match status" value="1"/>
</dbReference>
<keyword evidence="2 7" id="KW-0813">Transport</keyword>
<evidence type="ECO:0000256" key="1">
    <source>
        <dbReference type="ARBA" id="ARBA00004571"/>
    </source>
</evidence>
<comment type="caution">
    <text evidence="9">The sequence shown here is derived from an EMBL/GenBank/DDBJ whole genome shotgun (WGS) entry which is preliminary data.</text>
</comment>
<dbReference type="InterPro" id="IPR039426">
    <property type="entry name" value="TonB-dep_rcpt-like"/>
</dbReference>
<keyword evidence="6 7" id="KW-0998">Cell outer membrane</keyword>
<dbReference type="GO" id="GO:0009279">
    <property type="term" value="C:cell outer membrane"/>
    <property type="evidence" value="ECO:0007669"/>
    <property type="project" value="UniProtKB-SubCell"/>
</dbReference>
<dbReference type="PATRIC" id="fig|1144316.3.peg.1126"/>
<evidence type="ECO:0000256" key="4">
    <source>
        <dbReference type="ARBA" id="ARBA00022692"/>
    </source>
</evidence>
<evidence type="ECO:0000256" key="6">
    <source>
        <dbReference type="ARBA" id="ARBA00023237"/>
    </source>
</evidence>
<comment type="similarity">
    <text evidence="7">Belongs to the TonB-dependent receptor family.</text>
</comment>
<dbReference type="Gene3D" id="2.40.170.20">
    <property type="entry name" value="TonB-dependent receptor, beta-barrel domain"/>
    <property type="match status" value="1"/>
</dbReference>
<comment type="subcellular location">
    <subcellularLocation>
        <location evidence="1 7">Cell outer membrane</location>
        <topology evidence="1 7">Multi-pass membrane protein</topology>
    </subcellularLocation>
</comment>
<dbReference type="AlphaFoldDB" id="J2KMR4"/>
<evidence type="ECO:0000256" key="3">
    <source>
        <dbReference type="ARBA" id="ARBA00022452"/>
    </source>
</evidence>
<dbReference type="NCBIfam" id="TIGR04057">
    <property type="entry name" value="SusC_RagA_signa"/>
    <property type="match status" value="1"/>
</dbReference>
<accession>J2KMR4</accession>
<organism evidence="9 10">
    <name type="scientific">Chryseobacterium populi</name>
    <dbReference type="NCBI Taxonomy" id="1144316"/>
    <lineage>
        <taxon>Bacteria</taxon>
        <taxon>Pseudomonadati</taxon>
        <taxon>Bacteroidota</taxon>
        <taxon>Flavobacteriia</taxon>
        <taxon>Flavobacteriales</taxon>
        <taxon>Weeksellaceae</taxon>
        <taxon>Chryseobacterium group</taxon>
        <taxon>Chryseobacterium</taxon>
    </lineage>
</organism>
<dbReference type="InterPro" id="IPR023996">
    <property type="entry name" value="TonB-dep_OMP_SusC/RagA"/>
</dbReference>
<dbReference type="EMBL" id="AKJY01000014">
    <property type="protein sequence ID" value="EJL74383.1"/>
    <property type="molecule type" value="Genomic_DNA"/>
</dbReference>
<evidence type="ECO:0000313" key="9">
    <source>
        <dbReference type="EMBL" id="EJL74383.1"/>
    </source>
</evidence>
<evidence type="ECO:0000313" key="10">
    <source>
        <dbReference type="Proteomes" id="UP000007509"/>
    </source>
</evidence>
<keyword evidence="5 7" id="KW-0472">Membrane</keyword>
<evidence type="ECO:0000256" key="7">
    <source>
        <dbReference type="PROSITE-ProRule" id="PRU01360"/>
    </source>
</evidence>
<keyword evidence="3 7" id="KW-1134">Transmembrane beta strand</keyword>
<dbReference type="NCBIfam" id="TIGR04056">
    <property type="entry name" value="OMP_RagA_SusC"/>
    <property type="match status" value="1"/>
</dbReference>
<feature type="domain" description="TonB-dependent receptor plug" evidence="8">
    <location>
        <begin position="228"/>
        <end position="335"/>
    </location>
</feature>
<dbReference type="Pfam" id="PF13715">
    <property type="entry name" value="CarbopepD_reg_2"/>
    <property type="match status" value="1"/>
</dbReference>
<dbReference type="SUPFAM" id="SSF49464">
    <property type="entry name" value="Carboxypeptidase regulatory domain-like"/>
    <property type="match status" value="1"/>
</dbReference>
<name>J2KMR4_9FLAO</name>
<reference evidence="9 10" key="1">
    <citation type="journal article" date="2012" name="J. Bacteriol.">
        <title>Twenty-one genome sequences from Pseudomonas species and 19 genome sequences from diverse bacteria isolated from the rhizosphere and endosphere of Populus deltoides.</title>
        <authorList>
            <person name="Brown S.D."/>
            <person name="Utturkar S.M."/>
            <person name="Klingeman D.M."/>
            <person name="Johnson C.M."/>
            <person name="Martin S.L."/>
            <person name="Land M.L."/>
            <person name="Lu T.Y."/>
            <person name="Schadt C.W."/>
            <person name="Doktycz M.J."/>
            <person name="Pelletier D.A."/>
        </authorList>
    </citation>
    <scope>NUCLEOTIDE SEQUENCE [LARGE SCALE GENOMIC DNA]</scope>
    <source>
        <strain evidence="9 10">CF314</strain>
    </source>
</reference>
<dbReference type="Proteomes" id="UP000007509">
    <property type="component" value="Unassembled WGS sequence"/>
</dbReference>
<dbReference type="InterPro" id="IPR023997">
    <property type="entry name" value="TonB-dep_OMP_SusC/RagA_CS"/>
</dbReference>
<evidence type="ECO:0000256" key="5">
    <source>
        <dbReference type="ARBA" id="ARBA00023136"/>
    </source>
</evidence>
<keyword evidence="10" id="KW-1185">Reference proteome</keyword>
<dbReference type="InterPro" id="IPR036942">
    <property type="entry name" value="Beta-barrel_TonB_sf"/>
</dbReference>